<sequence>MKNQAKELETYFFVVPSDVKMPFCGCLNQPMEPGNYGCGVTAWVAGAAQQCKYRP</sequence>
<feature type="non-terminal residue" evidence="1">
    <location>
        <position position="55"/>
    </location>
</feature>
<proteinExistence type="predicted"/>
<gene>
    <name evidence="1" type="ORF">HAX54_047902</name>
</gene>
<protein>
    <submittedName>
        <fullName evidence="1">Uncharacterized protein</fullName>
    </submittedName>
</protein>
<reference evidence="1 2" key="1">
    <citation type="journal article" date="2021" name="BMC Genomics">
        <title>Datura genome reveals duplications of psychoactive alkaloid biosynthetic genes and high mutation rate following tissue culture.</title>
        <authorList>
            <person name="Rajewski A."/>
            <person name="Carter-House D."/>
            <person name="Stajich J."/>
            <person name="Litt A."/>
        </authorList>
    </citation>
    <scope>NUCLEOTIDE SEQUENCE [LARGE SCALE GENOMIC DNA]</scope>
    <source>
        <strain evidence="1">AR-01</strain>
    </source>
</reference>
<organism evidence="1 2">
    <name type="scientific">Datura stramonium</name>
    <name type="common">Jimsonweed</name>
    <name type="synonym">Common thornapple</name>
    <dbReference type="NCBI Taxonomy" id="4076"/>
    <lineage>
        <taxon>Eukaryota</taxon>
        <taxon>Viridiplantae</taxon>
        <taxon>Streptophyta</taxon>
        <taxon>Embryophyta</taxon>
        <taxon>Tracheophyta</taxon>
        <taxon>Spermatophyta</taxon>
        <taxon>Magnoliopsida</taxon>
        <taxon>eudicotyledons</taxon>
        <taxon>Gunneridae</taxon>
        <taxon>Pentapetalae</taxon>
        <taxon>asterids</taxon>
        <taxon>lamiids</taxon>
        <taxon>Solanales</taxon>
        <taxon>Solanaceae</taxon>
        <taxon>Solanoideae</taxon>
        <taxon>Datureae</taxon>
        <taxon>Datura</taxon>
    </lineage>
</organism>
<evidence type="ECO:0000313" key="1">
    <source>
        <dbReference type="EMBL" id="MCD7462166.1"/>
    </source>
</evidence>
<dbReference type="EMBL" id="JACEIK010000783">
    <property type="protein sequence ID" value="MCD7462166.1"/>
    <property type="molecule type" value="Genomic_DNA"/>
</dbReference>
<evidence type="ECO:0000313" key="2">
    <source>
        <dbReference type="Proteomes" id="UP000823775"/>
    </source>
</evidence>
<name>A0ABS8STM5_DATST</name>
<dbReference type="Proteomes" id="UP000823775">
    <property type="component" value="Unassembled WGS sequence"/>
</dbReference>
<comment type="caution">
    <text evidence="1">The sequence shown here is derived from an EMBL/GenBank/DDBJ whole genome shotgun (WGS) entry which is preliminary data.</text>
</comment>
<keyword evidence="2" id="KW-1185">Reference proteome</keyword>
<accession>A0ABS8STM5</accession>